<keyword evidence="2" id="KW-0964">Secreted</keyword>
<dbReference type="PANTHER" id="PTHR15036:SF83">
    <property type="entry name" value="AGRIN"/>
    <property type="match status" value="1"/>
</dbReference>
<accession>A0A210R3U7</accession>
<feature type="domain" description="Kazal-like" evidence="16">
    <location>
        <begin position="78"/>
        <end position="126"/>
    </location>
</feature>
<dbReference type="InterPro" id="IPR009030">
    <property type="entry name" value="Growth_fac_rcpt_cys_sf"/>
</dbReference>
<feature type="domain" description="Kazal-like" evidence="16">
    <location>
        <begin position="443"/>
        <end position="510"/>
    </location>
</feature>
<evidence type="ECO:0000313" key="18">
    <source>
        <dbReference type="Proteomes" id="UP000242188"/>
    </source>
</evidence>
<evidence type="ECO:0000256" key="11">
    <source>
        <dbReference type="PROSITE-ProRule" id="PRU00460"/>
    </source>
</evidence>
<feature type="region of interest" description="Disordered" evidence="12">
    <location>
        <begin position="519"/>
        <end position="579"/>
    </location>
</feature>
<dbReference type="SMART" id="SM00280">
    <property type="entry name" value="KAZAL"/>
    <property type="match status" value="5"/>
</dbReference>
<feature type="domain" description="Laminin G" evidence="13">
    <location>
        <begin position="681"/>
        <end position="865"/>
    </location>
</feature>
<dbReference type="SMART" id="SM00282">
    <property type="entry name" value="LamG"/>
    <property type="match status" value="3"/>
</dbReference>
<keyword evidence="8" id="KW-0325">Glycoprotein</keyword>
<feature type="domain" description="EGF-like" evidence="14">
    <location>
        <begin position="639"/>
        <end position="676"/>
    </location>
</feature>
<gene>
    <name evidence="17" type="ORF">KP79_PYT20982</name>
</gene>
<dbReference type="SUPFAM" id="SSF49899">
    <property type="entry name" value="Concanavalin A-like lectins/glucanases"/>
    <property type="match status" value="3"/>
</dbReference>
<evidence type="ECO:0000256" key="3">
    <source>
        <dbReference type="ARBA" id="ARBA00022530"/>
    </source>
</evidence>
<dbReference type="FunFam" id="2.10.25.10:FF:000135">
    <property type="entry name" value="Laminin subunit beta 4"/>
    <property type="match status" value="1"/>
</dbReference>
<dbReference type="CDD" id="cd00104">
    <property type="entry name" value="KAZAL_FS"/>
    <property type="match status" value="5"/>
</dbReference>
<evidence type="ECO:0000256" key="4">
    <source>
        <dbReference type="ARBA" id="ARBA00022737"/>
    </source>
</evidence>
<feature type="domain" description="Laminin G" evidence="13">
    <location>
        <begin position="950"/>
        <end position="1133"/>
    </location>
</feature>
<feature type="disulfide bond" evidence="11">
    <location>
        <begin position="327"/>
        <end position="339"/>
    </location>
</feature>
<keyword evidence="5" id="KW-0221">Differentiation</keyword>
<feature type="disulfide bond" evidence="11">
    <location>
        <begin position="400"/>
        <end position="409"/>
    </location>
</feature>
<dbReference type="InterPro" id="IPR002350">
    <property type="entry name" value="Kazal_dom"/>
</dbReference>
<dbReference type="SMART" id="SM00274">
    <property type="entry name" value="FOLN"/>
    <property type="match status" value="5"/>
</dbReference>
<dbReference type="InterPro" id="IPR000742">
    <property type="entry name" value="EGF"/>
</dbReference>
<evidence type="ECO:0000313" key="17">
    <source>
        <dbReference type="EMBL" id="OWF55642.1"/>
    </source>
</evidence>
<dbReference type="InterPro" id="IPR002049">
    <property type="entry name" value="LE_dom"/>
</dbReference>
<organism evidence="17 18">
    <name type="scientific">Mizuhopecten yessoensis</name>
    <name type="common">Japanese scallop</name>
    <name type="synonym">Patinopecten yessoensis</name>
    <dbReference type="NCBI Taxonomy" id="6573"/>
    <lineage>
        <taxon>Eukaryota</taxon>
        <taxon>Metazoa</taxon>
        <taxon>Spiralia</taxon>
        <taxon>Lophotrochozoa</taxon>
        <taxon>Mollusca</taxon>
        <taxon>Bivalvia</taxon>
        <taxon>Autobranchia</taxon>
        <taxon>Pteriomorphia</taxon>
        <taxon>Pectinida</taxon>
        <taxon>Pectinoidea</taxon>
        <taxon>Pectinidae</taxon>
        <taxon>Mizuhopecten</taxon>
    </lineage>
</organism>
<protein>
    <submittedName>
        <fullName evidence="17">Agrin</fullName>
    </submittedName>
</protein>
<dbReference type="EMBL" id="NEDP02000564">
    <property type="protein sequence ID" value="OWF55642.1"/>
    <property type="molecule type" value="Genomic_DNA"/>
</dbReference>
<dbReference type="PRINTS" id="PR00011">
    <property type="entry name" value="EGFLAMININ"/>
</dbReference>
<dbReference type="Gene3D" id="2.60.120.200">
    <property type="match status" value="3"/>
</dbReference>
<evidence type="ECO:0000256" key="12">
    <source>
        <dbReference type="SAM" id="MobiDB-lite"/>
    </source>
</evidence>
<dbReference type="Pfam" id="PF00053">
    <property type="entry name" value="EGF_laminin"/>
    <property type="match status" value="2"/>
</dbReference>
<feature type="disulfide bond" evidence="10">
    <location>
        <begin position="1155"/>
        <end position="1164"/>
    </location>
</feature>
<feature type="domain" description="Laminin EGF-like" evidence="15">
    <location>
        <begin position="379"/>
        <end position="439"/>
    </location>
</feature>
<feature type="domain" description="Kazal-like" evidence="16">
    <location>
        <begin position="2"/>
        <end position="55"/>
    </location>
</feature>
<feature type="disulfide bond" evidence="11">
    <location>
        <begin position="348"/>
        <end position="357"/>
    </location>
</feature>
<feature type="domain" description="Kazal-like" evidence="16">
    <location>
        <begin position="144"/>
        <end position="191"/>
    </location>
</feature>
<keyword evidence="10" id="KW-0245">EGF-like domain</keyword>
<dbReference type="PROSITE" id="PS01248">
    <property type="entry name" value="EGF_LAM_1"/>
    <property type="match status" value="1"/>
</dbReference>
<evidence type="ECO:0000256" key="5">
    <source>
        <dbReference type="ARBA" id="ARBA00022782"/>
    </source>
</evidence>
<evidence type="ECO:0000256" key="2">
    <source>
        <dbReference type="ARBA" id="ARBA00022525"/>
    </source>
</evidence>
<feature type="domain" description="Kazal-like" evidence="16">
    <location>
        <begin position="232"/>
        <end position="279"/>
    </location>
</feature>
<feature type="disulfide bond" evidence="10">
    <location>
        <begin position="933"/>
        <end position="942"/>
    </location>
</feature>
<dbReference type="CDD" id="cd00055">
    <property type="entry name" value="EGF_Lam"/>
    <property type="match status" value="2"/>
</dbReference>
<feature type="disulfide bond" evidence="10">
    <location>
        <begin position="893"/>
        <end position="902"/>
    </location>
</feature>
<keyword evidence="3" id="KW-0272">Extracellular matrix</keyword>
<evidence type="ECO:0000259" key="13">
    <source>
        <dbReference type="PROSITE" id="PS50025"/>
    </source>
</evidence>
<dbReference type="SUPFAM" id="SSF100895">
    <property type="entry name" value="Kazal-type serine protease inhibitors"/>
    <property type="match status" value="5"/>
</dbReference>
<evidence type="ECO:0000256" key="6">
    <source>
        <dbReference type="ARBA" id="ARBA00023054"/>
    </source>
</evidence>
<name>A0A210R3U7_MIZYE</name>
<dbReference type="PROSITE" id="PS00022">
    <property type="entry name" value="EGF_1"/>
    <property type="match status" value="4"/>
</dbReference>
<dbReference type="GO" id="GO:0005576">
    <property type="term" value="C:extracellular region"/>
    <property type="evidence" value="ECO:0007669"/>
    <property type="project" value="UniProtKB-ARBA"/>
</dbReference>
<dbReference type="InterPro" id="IPR001881">
    <property type="entry name" value="EGF-like_Ca-bd_dom"/>
</dbReference>
<evidence type="ECO:0000259" key="14">
    <source>
        <dbReference type="PROSITE" id="PS50026"/>
    </source>
</evidence>
<dbReference type="OrthoDB" id="88467at2759"/>
<dbReference type="PROSITE" id="PS50027">
    <property type="entry name" value="EGF_LAM_2"/>
    <property type="match status" value="2"/>
</dbReference>
<feature type="domain" description="Laminin EGF-like" evidence="15">
    <location>
        <begin position="327"/>
        <end position="378"/>
    </location>
</feature>
<dbReference type="Pfam" id="PF07648">
    <property type="entry name" value="Kazal_2"/>
    <property type="match status" value="5"/>
</dbReference>
<keyword evidence="9 11" id="KW-0424">Laminin EGF-like domain</keyword>
<evidence type="ECO:0000256" key="8">
    <source>
        <dbReference type="ARBA" id="ARBA00023180"/>
    </source>
</evidence>
<dbReference type="InterPro" id="IPR001791">
    <property type="entry name" value="Laminin_G"/>
</dbReference>
<dbReference type="SUPFAM" id="SSF57184">
    <property type="entry name" value="Growth factor receptor domain"/>
    <property type="match status" value="1"/>
</dbReference>
<feature type="disulfide bond" evidence="10">
    <location>
        <begin position="914"/>
        <end position="931"/>
    </location>
</feature>
<feature type="disulfide bond" evidence="11">
    <location>
        <begin position="329"/>
        <end position="346"/>
    </location>
</feature>
<dbReference type="SMART" id="SM00181">
    <property type="entry name" value="EGF"/>
    <property type="match status" value="5"/>
</dbReference>
<dbReference type="PROSITE" id="PS50026">
    <property type="entry name" value="EGF_3"/>
    <property type="match status" value="5"/>
</dbReference>
<feature type="disulfide bond" evidence="11">
    <location>
        <begin position="381"/>
        <end position="398"/>
    </location>
</feature>
<dbReference type="Proteomes" id="UP000242188">
    <property type="component" value="Unassembled WGS sequence"/>
</dbReference>
<dbReference type="GO" id="GO:0030154">
    <property type="term" value="P:cell differentiation"/>
    <property type="evidence" value="ECO:0007669"/>
    <property type="project" value="UniProtKB-KW"/>
</dbReference>
<feature type="compositionally biased region" description="Polar residues" evidence="12">
    <location>
        <begin position="566"/>
        <end position="575"/>
    </location>
</feature>
<feature type="domain" description="Laminin G" evidence="13">
    <location>
        <begin position="1174"/>
        <end position="1356"/>
    </location>
</feature>
<keyword evidence="18" id="KW-1185">Reference proteome</keyword>
<evidence type="ECO:0000259" key="16">
    <source>
        <dbReference type="PROSITE" id="PS51465"/>
    </source>
</evidence>
<evidence type="ECO:0000256" key="10">
    <source>
        <dbReference type="PROSITE-ProRule" id="PRU00076"/>
    </source>
</evidence>
<feature type="disulfide bond" evidence="11">
    <location>
        <begin position="379"/>
        <end position="391"/>
    </location>
</feature>
<dbReference type="PROSITE" id="PS50025">
    <property type="entry name" value="LAM_G_DOMAIN"/>
    <property type="match status" value="3"/>
</dbReference>
<dbReference type="STRING" id="6573.A0A210R3U7"/>
<dbReference type="CDD" id="cd00054">
    <property type="entry name" value="EGF_CA"/>
    <property type="match status" value="2"/>
</dbReference>
<feature type="domain" description="EGF-like" evidence="14">
    <location>
        <begin position="905"/>
        <end position="943"/>
    </location>
</feature>
<dbReference type="Pfam" id="PF00054">
    <property type="entry name" value="Laminin_G_1"/>
    <property type="match status" value="2"/>
</dbReference>
<dbReference type="InterPro" id="IPR013320">
    <property type="entry name" value="ConA-like_dom_sf"/>
</dbReference>
<dbReference type="Gene3D" id="2.10.25.10">
    <property type="entry name" value="Laminin"/>
    <property type="match status" value="6"/>
</dbReference>
<dbReference type="InterPro" id="IPR050372">
    <property type="entry name" value="Neurexin-related_CASP"/>
</dbReference>
<feature type="disulfide bond" evidence="10">
    <location>
        <begin position="666"/>
        <end position="675"/>
    </location>
</feature>
<dbReference type="SMART" id="SM00179">
    <property type="entry name" value="EGF_CA"/>
    <property type="match status" value="4"/>
</dbReference>
<evidence type="ECO:0000256" key="1">
    <source>
        <dbReference type="ARBA" id="ARBA00004498"/>
    </source>
</evidence>
<dbReference type="GO" id="GO:0005509">
    <property type="term" value="F:calcium ion binding"/>
    <property type="evidence" value="ECO:0007669"/>
    <property type="project" value="InterPro"/>
</dbReference>
<dbReference type="InterPro" id="IPR036058">
    <property type="entry name" value="Kazal_dom_sf"/>
</dbReference>
<dbReference type="FunFam" id="3.30.60.30:FF:000024">
    <property type="entry name" value="Transmembrane agrin"/>
    <property type="match status" value="1"/>
</dbReference>
<reference evidence="17 18" key="1">
    <citation type="journal article" date="2017" name="Nat. Ecol. Evol.">
        <title>Scallop genome provides insights into evolution of bilaterian karyotype and development.</title>
        <authorList>
            <person name="Wang S."/>
            <person name="Zhang J."/>
            <person name="Jiao W."/>
            <person name="Li J."/>
            <person name="Xun X."/>
            <person name="Sun Y."/>
            <person name="Guo X."/>
            <person name="Huan P."/>
            <person name="Dong B."/>
            <person name="Zhang L."/>
            <person name="Hu X."/>
            <person name="Sun X."/>
            <person name="Wang J."/>
            <person name="Zhao C."/>
            <person name="Wang Y."/>
            <person name="Wang D."/>
            <person name="Huang X."/>
            <person name="Wang R."/>
            <person name="Lv J."/>
            <person name="Li Y."/>
            <person name="Zhang Z."/>
            <person name="Liu B."/>
            <person name="Lu W."/>
            <person name="Hui Y."/>
            <person name="Liang J."/>
            <person name="Zhou Z."/>
            <person name="Hou R."/>
            <person name="Li X."/>
            <person name="Liu Y."/>
            <person name="Li H."/>
            <person name="Ning X."/>
            <person name="Lin Y."/>
            <person name="Zhao L."/>
            <person name="Xing Q."/>
            <person name="Dou J."/>
            <person name="Li Y."/>
            <person name="Mao J."/>
            <person name="Guo H."/>
            <person name="Dou H."/>
            <person name="Li T."/>
            <person name="Mu C."/>
            <person name="Jiang W."/>
            <person name="Fu Q."/>
            <person name="Fu X."/>
            <person name="Miao Y."/>
            <person name="Liu J."/>
            <person name="Yu Q."/>
            <person name="Li R."/>
            <person name="Liao H."/>
            <person name="Li X."/>
            <person name="Kong Y."/>
            <person name="Jiang Z."/>
            <person name="Chourrout D."/>
            <person name="Li R."/>
            <person name="Bao Z."/>
        </authorList>
    </citation>
    <scope>NUCLEOTIDE SEQUENCE [LARGE SCALE GENOMIC DNA]</scope>
    <source>
        <strain evidence="17 18">PY_sf001</strain>
    </source>
</reference>
<evidence type="ECO:0000256" key="7">
    <source>
        <dbReference type="ARBA" id="ARBA00023157"/>
    </source>
</evidence>
<keyword evidence="6" id="KW-0175">Coiled coil</keyword>
<feature type="domain" description="EGF-like" evidence="14">
    <location>
        <begin position="1129"/>
        <end position="1165"/>
    </location>
</feature>
<keyword evidence="4" id="KW-0677">Repeat</keyword>
<dbReference type="InterPro" id="IPR003645">
    <property type="entry name" value="Fol_N"/>
</dbReference>
<feature type="domain" description="EGF-like" evidence="14">
    <location>
        <begin position="206"/>
        <end position="238"/>
    </location>
</feature>
<dbReference type="PANTHER" id="PTHR15036">
    <property type="entry name" value="PIKACHURIN-LIKE PROTEIN"/>
    <property type="match status" value="1"/>
</dbReference>
<comment type="subcellular location">
    <subcellularLocation>
        <location evidence="1">Secreted</location>
        <location evidence="1">Extracellular space</location>
        <location evidence="1">Extracellular matrix</location>
    </subcellularLocation>
</comment>
<dbReference type="SUPFAM" id="SSF57196">
    <property type="entry name" value="EGF/Laminin"/>
    <property type="match status" value="2"/>
</dbReference>
<dbReference type="PROSITE" id="PS51465">
    <property type="entry name" value="KAZAL_2"/>
    <property type="match status" value="5"/>
</dbReference>
<dbReference type="Gene3D" id="3.30.60.30">
    <property type="match status" value="5"/>
</dbReference>
<evidence type="ECO:0000256" key="9">
    <source>
        <dbReference type="ARBA" id="ARBA00023292"/>
    </source>
</evidence>
<proteinExistence type="predicted"/>
<dbReference type="Pfam" id="PF02210">
    <property type="entry name" value="Laminin_G_2"/>
    <property type="match status" value="1"/>
</dbReference>
<keyword evidence="7 10" id="KW-1015">Disulfide bond</keyword>
<dbReference type="SMART" id="SM00180">
    <property type="entry name" value="EGF_Lam"/>
    <property type="match status" value="2"/>
</dbReference>
<evidence type="ECO:0000259" key="15">
    <source>
        <dbReference type="PROSITE" id="PS50027"/>
    </source>
</evidence>
<dbReference type="PROSITE" id="PS01186">
    <property type="entry name" value="EGF_2"/>
    <property type="match status" value="1"/>
</dbReference>
<comment type="caution">
    <text evidence="10">Lacks conserved residue(s) required for the propagation of feature annotation.</text>
</comment>
<comment type="caution">
    <text evidence="17">The sequence shown here is derived from an EMBL/GenBank/DDBJ whole genome shotgun (WGS) entry which is preliminary data.</text>
</comment>
<dbReference type="CDD" id="cd00110">
    <property type="entry name" value="LamG"/>
    <property type="match status" value="3"/>
</dbReference>
<dbReference type="Pfam" id="PF00008">
    <property type="entry name" value="EGF"/>
    <property type="match status" value="2"/>
</dbReference>
<sequence length="1357" mass="150309">MRGGQPICECPVCSEEFEPVCGTDGRTYPNECKLRLTNCDERADIQTWHQGRCRGCGDQDQCEFYSVCDKSNDNPTCVCPKACKQNQEAKLCGSDGKTYRNECELMLESCRLQQNIIVASIGECELCKGTTCNFGARCENGTCVCPLTCPRTLEPVCASDRKTYENECKMKRAACVRNEDLYVVDTRPCDMDINSSGGGSGDTPDDMPVCDEILCKYGGECQLNEQGTYACICNFNCQAIRSTVCGSDGRTYGNPCQMQYEACKQQKEITQVSMDNCFDFDEEPCDGNPPLVAPLHEEYKCSTSFNNCPPNSYCHEQFGKCCQEAECSCNERGSMSITCNPATHECRCKPGVGGKQCNYCLPGYWGLALNQDSVGCVPCNCHTLGRLRGDCDQTTGKCFCRPNIHGAKCDLCPDGRPIVSRYGCPSHPNVLPTPRTCRDVQCGFGGTCVEFDDRAYCDCESLPCFAEDWPRSVTVCGSDLNTYQSECELRHAACIQQTNITVVFTGECVTHGYKTGRRTTPIPIMNGHPRRTPHYRATTPTPPHERPRSSYKTTRHAEHAPPEASSEVTQTTARPVTNPPPLVEGKILDICLDDTYCSVQNSHCHLGICTCWKGYISTLDNTHCSEVKQVNPNQPHLHDQSACSINPCRNEGHCVPDDLLGYRCLCPLGKNGPNCKRDAVIRTPSFTGLSYMSVTEIKKANDDLTIELSFRSLNTDGLLLFSSQFVNGTGDFIAITLIDQYVEFRFDLGSGIAIIRSAAKIPLNQDCHVIASRFDREGMLIINSSPGVSQMSPASLVSLDLKGPLYIGYLPGHARLGLERAGVHVGFVGCVMSLQASTSQLAKLYDLTYPQVHQDIYQARDIGECGQNPCSSLPCLYGGTCLMSDSEIFTCLCEDGYTGNNCEIIMNPCVSAVCQHGATCRQTLGGPGYECVCPDNREGEFCEYEKLHKIFVPEFNGSSYIQFPLGDVSSTALSLKVWFMTRRPNGVLMYASQFSHGLGDFVSVNIVERHIEFRFNMGSGTVVIRSDEKIELNKWHEVYVQKVDRAGTLVIDSSEERLTMAESQGGLTELNLQERNLFLGGFKNNNTIPADSNILHNFTGVIQRIYINGRLIDNIMEVARDAVNINEYMGNPCNVNPCLNGGVCVPKLNAADCKCPIKYLGQRCEKRSDAINKDLPVKFDGHTFLRYPNEISHEVPGQRTNKYTIKFRVARSGLLLFQQGALPVLEDYFAIAVLDGRVQLSYNLGRQTENNLHVIRSTVQVDDGLWHTLVASRDERQATLQVDEERPVKGMSSEGASQLDTDGNLWIGGKSSLAHGLPNQYFEGFRGCIEEVYINDRKLQMVDHRSDQRSPIVRFCV</sequence>
<feature type="domain" description="EGF-like" evidence="14">
    <location>
        <begin position="866"/>
        <end position="903"/>
    </location>
</feature>